<dbReference type="InterPro" id="IPR018094">
    <property type="entry name" value="Thymidylate_kinase"/>
</dbReference>
<organism evidence="14">
    <name type="scientific">Hellea balneolensis</name>
    <dbReference type="NCBI Taxonomy" id="287478"/>
    <lineage>
        <taxon>Bacteria</taxon>
        <taxon>Pseudomonadati</taxon>
        <taxon>Pseudomonadota</taxon>
        <taxon>Alphaproteobacteria</taxon>
        <taxon>Maricaulales</taxon>
        <taxon>Robiginitomaculaceae</taxon>
        <taxon>Hellea</taxon>
    </lineage>
</organism>
<evidence type="ECO:0000256" key="7">
    <source>
        <dbReference type="ARBA" id="ARBA00022777"/>
    </source>
</evidence>
<dbReference type="CDD" id="cd01672">
    <property type="entry name" value="TMPK"/>
    <property type="match status" value="1"/>
</dbReference>
<dbReference type="PROSITE" id="PS01331">
    <property type="entry name" value="THYMIDYLATE_KINASE"/>
    <property type="match status" value="1"/>
</dbReference>
<gene>
    <name evidence="12" type="primary">tmk</name>
    <name evidence="14" type="ORF">ENJ42_06475</name>
</gene>
<evidence type="ECO:0000256" key="2">
    <source>
        <dbReference type="ARBA" id="ARBA00012980"/>
    </source>
</evidence>
<comment type="caution">
    <text evidence="14">The sequence shown here is derived from an EMBL/GenBank/DDBJ whole genome shotgun (WGS) entry which is preliminary data.</text>
</comment>
<comment type="catalytic activity">
    <reaction evidence="10 12">
        <text>dTMP + ATP = dTDP + ADP</text>
        <dbReference type="Rhea" id="RHEA:13517"/>
        <dbReference type="ChEBI" id="CHEBI:30616"/>
        <dbReference type="ChEBI" id="CHEBI:58369"/>
        <dbReference type="ChEBI" id="CHEBI:63528"/>
        <dbReference type="ChEBI" id="CHEBI:456216"/>
        <dbReference type="EC" id="2.7.4.9"/>
    </reaction>
</comment>
<dbReference type="Proteomes" id="UP000885830">
    <property type="component" value="Unassembled WGS sequence"/>
</dbReference>
<comment type="function">
    <text evidence="11 12">Phosphorylation of dTMP to form dTDP in both de novo and salvage pathways of dTTP synthesis.</text>
</comment>
<evidence type="ECO:0000256" key="8">
    <source>
        <dbReference type="ARBA" id="ARBA00022840"/>
    </source>
</evidence>
<feature type="binding site" evidence="12">
    <location>
        <begin position="10"/>
        <end position="17"/>
    </location>
    <ligand>
        <name>ATP</name>
        <dbReference type="ChEBI" id="CHEBI:30616"/>
    </ligand>
</feature>
<evidence type="ECO:0000256" key="9">
    <source>
        <dbReference type="ARBA" id="ARBA00029962"/>
    </source>
</evidence>
<dbReference type="Gene3D" id="3.40.50.300">
    <property type="entry name" value="P-loop containing nucleotide triphosphate hydrolases"/>
    <property type="match status" value="1"/>
</dbReference>
<dbReference type="EMBL" id="DRMJ01000333">
    <property type="protein sequence ID" value="HHL43242.1"/>
    <property type="molecule type" value="Genomic_DNA"/>
</dbReference>
<sequence length="212" mass="23719">MMGKFITFEGGEGTGKTTQIERAKAYLASKNIEAVVTREPGGTYGAEAIRDLLLKGTHERWNGMTELLLLYAARLDHVEKFIKPALNRGVWVLCDRFADSSMAYQGYARGLGPERVKTLHETVLGNFQPDMTIVLDLDPILAHKRVETRGEELTRFDTESLEFHKVIRDAFLDIAKHNPKRVKVVDAAHSREAIAAQIRELLASQIEAINCG</sequence>
<keyword evidence="6 12" id="KW-0547">Nucleotide-binding</keyword>
<keyword evidence="4 12" id="KW-0808">Transferase</keyword>
<evidence type="ECO:0000256" key="12">
    <source>
        <dbReference type="HAMAP-Rule" id="MF_00165"/>
    </source>
</evidence>
<keyword evidence="7 12" id="KW-0418">Kinase</keyword>
<dbReference type="EC" id="2.7.4.9" evidence="2 12"/>
<reference evidence="14" key="1">
    <citation type="journal article" date="2020" name="mSystems">
        <title>Genome- and Community-Level Interaction Insights into Carbon Utilization and Element Cycling Functions of Hydrothermarchaeota in Hydrothermal Sediment.</title>
        <authorList>
            <person name="Zhou Z."/>
            <person name="Liu Y."/>
            <person name="Xu W."/>
            <person name="Pan J."/>
            <person name="Luo Z.H."/>
            <person name="Li M."/>
        </authorList>
    </citation>
    <scope>NUCLEOTIDE SEQUENCE [LARGE SCALE GENOMIC DNA]</scope>
    <source>
        <strain evidence="14">HyVt-485</strain>
    </source>
</reference>
<dbReference type="GO" id="GO:0005524">
    <property type="term" value="F:ATP binding"/>
    <property type="evidence" value="ECO:0007669"/>
    <property type="project" value="UniProtKB-UniRule"/>
</dbReference>
<evidence type="ECO:0000256" key="6">
    <source>
        <dbReference type="ARBA" id="ARBA00022741"/>
    </source>
</evidence>
<evidence type="ECO:0000256" key="3">
    <source>
        <dbReference type="ARBA" id="ARBA00017144"/>
    </source>
</evidence>
<dbReference type="SUPFAM" id="SSF52540">
    <property type="entry name" value="P-loop containing nucleoside triphosphate hydrolases"/>
    <property type="match status" value="1"/>
</dbReference>
<comment type="similarity">
    <text evidence="1 12">Belongs to the thymidylate kinase family.</text>
</comment>
<dbReference type="Pfam" id="PF02223">
    <property type="entry name" value="Thymidylate_kin"/>
    <property type="match status" value="1"/>
</dbReference>
<evidence type="ECO:0000313" key="14">
    <source>
        <dbReference type="EMBL" id="HHL43242.1"/>
    </source>
</evidence>
<dbReference type="GO" id="GO:0006233">
    <property type="term" value="P:dTDP biosynthetic process"/>
    <property type="evidence" value="ECO:0007669"/>
    <property type="project" value="InterPro"/>
</dbReference>
<evidence type="ECO:0000256" key="5">
    <source>
        <dbReference type="ARBA" id="ARBA00022727"/>
    </source>
</evidence>
<name>A0A7C5QWI9_9PROT</name>
<dbReference type="GO" id="GO:0004798">
    <property type="term" value="F:dTMP kinase activity"/>
    <property type="evidence" value="ECO:0007669"/>
    <property type="project" value="UniProtKB-UniRule"/>
</dbReference>
<keyword evidence="5 12" id="KW-0545">Nucleotide biosynthesis</keyword>
<evidence type="ECO:0000256" key="1">
    <source>
        <dbReference type="ARBA" id="ARBA00009776"/>
    </source>
</evidence>
<dbReference type="InterPro" id="IPR039430">
    <property type="entry name" value="Thymidylate_kin-like_dom"/>
</dbReference>
<dbReference type="PANTHER" id="PTHR10344:SF4">
    <property type="entry name" value="UMP-CMP KINASE 2, MITOCHONDRIAL"/>
    <property type="match status" value="1"/>
</dbReference>
<feature type="domain" description="Thymidylate kinase-like" evidence="13">
    <location>
        <begin position="8"/>
        <end position="198"/>
    </location>
</feature>
<evidence type="ECO:0000259" key="13">
    <source>
        <dbReference type="Pfam" id="PF02223"/>
    </source>
</evidence>
<evidence type="ECO:0000256" key="4">
    <source>
        <dbReference type="ARBA" id="ARBA00022679"/>
    </source>
</evidence>
<dbReference type="AlphaFoldDB" id="A0A7C5QWI9"/>
<protein>
    <recommendedName>
        <fullName evidence="3 12">Thymidylate kinase</fullName>
        <ecNumber evidence="2 12">2.7.4.9</ecNumber>
    </recommendedName>
    <alternativeName>
        <fullName evidence="9 12">dTMP kinase</fullName>
    </alternativeName>
</protein>
<dbReference type="GO" id="GO:0006227">
    <property type="term" value="P:dUDP biosynthetic process"/>
    <property type="evidence" value="ECO:0007669"/>
    <property type="project" value="TreeGrafter"/>
</dbReference>
<dbReference type="GO" id="GO:0005829">
    <property type="term" value="C:cytosol"/>
    <property type="evidence" value="ECO:0007669"/>
    <property type="project" value="TreeGrafter"/>
</dbReference>
<dbReference type="InterPro" id="IPR027417">
    <property type="entry name" value="P-loop_NTPase"/>
</dbReference>
<dbReference type="GO" id="GO:0006235">
    <property type="term" value="P:dTTP biosynthetic process"/>
    <property type="evidence" value="ECO:0007669"/>
    <property type="project" value="UniProtKB-UniRule"/>
</dbReference>
<dbReference type="InterPro" id="IPR018095">
    <property type="entry name" value="Thymidylate_kin_CS"/>
</dbReference>
<dbReference type="HAMAP" id="MF_00165">
    <property type="entry name" value="Thymidylate_kinase"/>
    <property type="match status" value="1"/>
</dbReference>
<dbReference type="FunFam" id="3.40.50.300:FF:000225">
    <property type="entry name" value="Thymidylate kinase"/>
    <property type="match status" value="1"/>
</dbReference>
<dbReference type="PANTHER" id="PTHR10344">
    <property type="entry name" value="THYMIDYLATE KINASE"/>
    <property type="match status" value="1"/>
</dbReference>
<dbReference type="NCBIfam" id="TIGR00041">
    <property type="entry name" value="DTMP_kinase"/>
    <property type="match status" value="1"/>
</dbReference>
<evidence type="ECO:0000256" key="11">
    <source>
        <dbReference type="ARBA" id="ARBA00057735"/>
    </source>
</evidence>
<proteinExistence type="inferred from homology"/>
<evidence type="ECO:0000256" key="10">
    <source>
        <dbReference type="ARBA" id="ARBA00048743"/>
    </source>
</evidence>
<keyword evidence="8 12" id="KW-0067">ATP-binding</keyword>
<accession>A0A7C5QWI9</accession>